<protein>
    <submittedName>
        <fullName evidence="1">Uncharacterized protein</fullName>
    </submittedName>
</protein>
<evidence type="ECO:0000313" key="1">
    <source>
        <dbReference type="EMBL" id="KAG2215115.1"/>
    </source>
</evidence>
<comment type="caution">
    <text evidence="1">The sequence shown here is derived from an EMBL/GenBank/DDBJ whole genome shotgun (WGS) entry which is preliminary data.</text>
</comment>
<name>A0A8H7RR12_9FUNG</name>
<keyword evidence="2" id="KW-1185">Reference proteome</keyword>
<organism evidence="1 2">
    <name type="scientific">Circinella minor</name>
    <dbReference type="NCBI Taxonomy" id="1195481"/>
    <lineage>
        <taxon>Eukaryota</taxon>
        <taxon>Fungi</taxon>
        <taxon>Fungi incertae sedis</taxon>
        <taxon>Mucoromycota</taxon>
        <taxon>Mucoromycotina</taxon>
        <taxon>Mucoromycetes</taxon>
        <taxon>Mucorales</taxon>
        <taxon>Lichtheimiaceae</taxon>
        <taxon>Circinella</taxon>
    </lineage>
</organism>
<proteinExistence type="predicted"/>
<dbReference type="AlphaFoldDB" id="A0A8H7RR12"/>
<reference evidence="1 2" key="1">
    <citation type="submission" date="2020-12" db="EMBL/GenBank/DDBJ databases">
        <title>Metabolic potential, ecology and presence of endohyphal bacteria is reflected in genomic diversity of Mucoromycotina.</title>
        <authorList>
            <person name="Muszewska A."/>
            <person name="Okrasinska A."/>
            <person name="Steczkiewicz K."/>
            <person name="Drgas O."/>
            <person name="Orlowska M."/>
            <person name="Perlinska-Lenart U."/>
            <person name="Aleksandrzak-Piekarczyk T."/>
            <person name="Szatraj K."/>
            <person name="Zielenkiewicz U."/>
            <person name="Pilsyk S."/>
            <person name="Malc E."/>
            <person name="Mieczkowski P."/>
            <person name="Kruszewska J.S."/>
            <person name="Biernat P."/>
            <person name="Pawlowska J."/>
        </authorList>
    </citation>
    <scope>NUCLEOTIDE SEQUENCE [LARGE SCALE GENOMIC DNA]</scope>
    <source>
        <strain evidence="1 2">CBS 142.35</strain>
    </source>
</reference>
<accession>A0A8H7RR12</accession>
<sequence>MIGLTKNVSITAVKGSSIRYNLDNSLRTVYILLAKRHIDNMLANQGRRTKLTQIKKYLDDVDGLTVRYPDTLTLMGGRYIDGRECNRVRPLRRYIQP</sequence>
<evidence type="ECO:0000313" key="2">
    <source>
        <dbReference type="Proteomes" id="UP000646827"/>
    </source>
</evidence>
<gene>
    <name evidence="1" type="ORF">INT45_001356</name>
</gene>
<dbReference type="Proteomes" id="UP000646827">
    <property type="component" value="Unassembled WGS sequence"/>
</dbReference>
<dbReference type="EMBL" id="JAEPRB010000546">
    <property type="protein sequence ID" value="KAG2215115.1"/>
    <property type="molecule type" value="Genomic_DNA"/>
</dbReference>